<feature type="compositionally biased region" description="Basic residues" evidence="5">
    <location>
        <begin position="10"/>
        <end position="20"/>
    </location>
</feature>
<dbReference type="GO" id="GO:0070545">
    <property type="term" value="C:PeBoW complex"/>
    <property type="evidence" value="ECO:0007669"/>
    <property type="project" value="TreeGrafter"/>
</dbReference>
<organism evidence="7 8">
    <name type="scientific">Phakopsora pachyrhizi</name>
    <name type="common">Asian soybean rust disease fungus</name>
    <dbReference type="NCBI Taxonomy" id="170000"/>
    <lineage>
        <taxon>Eukaryota</taxon>
        <taxon>Fungi</taxon>
        <taxon>Dikarya</taxon>
        <taxon>Basidiomycota</taxon>
        <taxon>Pucciniomycotina</taxon>
        <taxon>Pucciniomycetes</taxon>
        <taxon>Pucciniales</taxon>
        <taxon>Phakopsoraceae</taxon>
        <taxon>Phakopsora</taxon>
    </lineage>
</organism>
<dbReference type="GO" id="GO:0030687">
    <property type="term" value="C:preribosome, large subunit precursor"/>
    <property type="evidence" value="ECO:0007669"/>
    <property type="project" value="UniProtKB-UniRule"/>
</dbReference>
<dbReference type="PANTHER" id="PTHR12221">
    <property type="entry name" value="PESCADILLO - RELATED"/>
    <property type="match status" value="1"/>
</dbReference>
<proteinExistence type="inferred from homology"/>
<comment type="subcellular location">
    <subcellularLocation>
        <location evidence="4">Nucleus</location>
        <location evidence="4">Nucleolus</location>
    </subcellularLocation>
    <subcellularLocation>
        <location evidence="4">Nucleus</location>
        <location evidence="4">Nucleoplasm</location>
    </subcellularLocation>
</comment>
<evidence type="ECO:0000313" key="7">
    <source>
        <dbReference type="EMBL" id="CAH7690028.1"/>
    </source>
</evidence>
<dbReference type="InterPro" id="IPR036420">
    <property type="entry name" value="BRCT_dom_sf"/>
</dbReference>
<keyword evidence="3 4" id="KW-0539">Nucleus</keyword>
<protein>
    <recommendedName>
        <fullName evidence="4">Pescadillo homolog</fullName>
    </recommendedName>
    <alternativeName>
        <fullName evidence="4">Nucleolar protein 7 homolog</fullName>
    </alternativeName>
</protein>
<dbReference type="SUPFAM" id="SSF52113">
    <property type="entry name" value="BRCT domain"/>
    <property type="match status" value="1"/>
</dbReference>
<feature type="domain" description="BRCT" evidence="6">
    <location>
        <begin position="349"/>
        <end position="445"/>
    </location>
</feature>
<dbReference type="GO" id="GO:0003723">
    <property type="term" value="F:RNA binding"/>
    <property type="evidence" value="ECO:0007669"/>
    <property type="project" value="TreeGrafter"/>
</dbReference>
<dbReference type="Gene3D" id="3.40.50.10190">
    <property type="entry name" value="BRCT domain"/>
    <property type="match status" value="1"/>
</dbReference>
<dbReference type="InterPro" id="IPR010613">
    <property type="entry name" value="PES"/>
</dbReference>
<evidence type="ECO:0000256" key="5">
    <source>
        <dbReference type="SAM" id="MobiDB-lite"/>
    </source>
</evidence>
<dbReference type="PROSITE" id="PS50172">
    <property type="entry name" value="BRCT"/>
    <property type="match status" value="1"/>
</dbReference>
<name>A0AAV0BRJ7_PHAPC</name>
<dbReference type="InterPro" id="IPR001357">
    <property type="entry name" value="BRCT_dom"/>
</dbReference>
<dbReference type="GO" id="GO:0000466">
    <property type="term" value="P:maturation of 5.8S rRNA from tricistronic rRNA transcript (SSU-rRNA, 5.8S rRNA, LSU-rRNA)"/>
    <property type="evidence" value="ECO:0007669"/>
    <property type="project" value="UniProtKB-UniRule"/>
</dbReference>
<comment type="similarity">
    <text evidence="4">Belongs to the pescadillo family.</text>
</comment>
<feature type="region of interest" description="Disordered" evidence="5">
    <location>
        <begin position="468"/>
        <end position="550"/>
    </location>
</feature>
<sequence length="656" mass="74809">MTRVTPVHTKSVKGLRKRRGTSGAAKNYVTRNQALKKLQCTLSDFRRLCILKGIYPREPRSRKKANRGSTAPASFYYSKDIAYLLHEPVLQKLRDHKAFAKKLSRALGRKEDGLAKNLDQAHESYRIDHIIKERYPVFADSIRDLDDALSLIILFSNLPSTSHVSPKVISNCARLTAEWQLYVIKSKSLRKVFLSIKGIYYQAQVEGQLVTWLVPYPFTQNVPPDVDFRIMLTFLELYQTLLGFVFYRLYQSINLIYPPKLDFKKDEACAGLGALILENTAQALIAEQKVPDYSQNVQPTVKSVKNLIKNLISSTFDGLEPTEEIEHQMEVDGSGKLKVGEDYSSEEEQKEGLFKPYKFFLSREVTRSMLEFVIRCEGGEVGWDPILGAGSPFSEDDPRITHQLIDRPVLPESATSLPQRAFIQPQWVVDCLNQSKLLPTDEYGPGKILPPHLSPFVDDEEVRRQGGYVPEASSQIHSARMEKTDESDEAEEEDEDQEDQEGRKDTTENPIAKPNIEESKELGIAEDQPNNQKKDRPALRQAAGEPSNADLIHAAEIEAEELGISHDRFQEDLRRETLRLKKEKKVSGDDKKKKKGIDEGEDEESSSRMAEMLLTGKQRKLYQKMHYSKQQRQEERKRLESKKKKIQKKQSAGLKG</sequence>
<dbReference type="GO" id="GO:0005654">
    <property type="term" value="C:nucleoplasm"/>
    <property type="evidence" value="ECO:0007669"/>
    <property type="project" value="UniProtKB-SubCell"/>
</dbReference>
<dbReference type="GO" id="GO:0000463">
    <property type="term" value="P:maturation of LSU-rRNA from tricistronic rRNA transcript (SSU-rRNA, 5.8S rRNA, LSU-rRNA)"/>
    <property type="evidence" value="ECO:0007669"/>
    <property type="project" value="UniProtKB-UniRule"/>
</dbReference>
<feature type="region of interest" description="Disordered" evidence="5">
    <location>
        <begin position="1"/>
        <end position="25"/>
    </location>
</feature>
<comment type="subunit">
    <text evidence="4">Component of the NOP7 complex, composed of ERB1, NOP7 and YTM1. Within the NOP7 complex ERB1 appears to interact directly with NOP7 and YTM1. The NOP7 complex also associates with the 66S pre-ribosome.</text>
</comment>
<dbReference type="Proteomes" id="UP001153365">
    <property type="component" value="Unassembled WGS sequence"/>
</dbReference>
<dbReference type="Pfam" id="PF06732">
    <property type="entry name" value="Pescadillo_N"/>
    <property type="match status" value="1"/>
</dbReference>
<evidence type="ECO:0000313" key="8">
    <source>
        <dbReference type="Proteomes" id="UP001153365"/>
    </source>
</evidence>
<feature type="compositionally biased region" description="Basic residues" evidence="5">
    <location>
        <begin position="639"/>
        <end position="648"/>
    </location>
</feature>
<feature type="compositionally biased region" description="Basic residues" evidence="5">
    <location>
        <begin position="617"/>
        <end position="629"/>
    </location>
</feature>
<keyword evidence="8" id="KW-1185">Reference proteome</keyword>
<evidence type="ECO:0000256" key="1">
    <source>
        <dbReference type="ARBA" id="ARBA00022517"/>
    </source>
</evidence>
<gene>
    <name evidence="4" type="primary">NOP7</name>
    <name evidence="7" type="ORF">PPACK8108_LOCUS25251</name>
</gene>
<dbReference type="EMBL" id="CALTRL010006186">
    <property type="protein sequence ID" value="CAH7690028.1"/>
    <property type="molecule type" value="Genomic_DNA"/>
</dbReference>
<dbReference type="AlphaFoldDB" id="A0AAV0BRJ7"/>
<accession>A0AAV0BRJ7</accession>
<comment type="caution">
    <text evidence="7">The sequence shown here is derived from an EMBL/GenBank/DDBJ whole genome shotgun (WGS) entry which is preliminary data.</text>
</comment>
<evidence type="ECO:0000256" key="4">
    <source>
        <dbReference type="HAMAP-Rule" id="MF_03028"/>
    </source>
</evidence>
<feature type="compositionally biased region" description="Acidic residues" evidence="5">
    <location>
        <begin position="485"/>
        <end position="499"/>
    </location>
</feature>
<dbReference type="CDD" id="cd17709">
    <property type="entry name" value="BRCT_pescadillo_like"/>
    <property type="match status" value="1"/>
</dbReference>
<keyword evidence="1 4" id="KW-0690">Ribosome biogenesis</keyword>
<dbReference type="HAMAP" id="MF_03028">
    <property type="entry name" value="Pescadillo"/>
    <property type="match status" value="1"/>
</dbReference>
<feature type="compositionally biased region" description="Basic and acidic residues" evidence="5">
    <location>
        <begin position="577"/>
        <end position="591"/>
    </location>
</feature>
<evidence type="ECO:0000256" key="2">
    <source>
        <dbReference type="ARBA" id="ARBA00022552"/>
    </source>
</evidence>
<feature type="region of interest" description="Disordered" evidence="5">
    <location>
        <begin position="577"/>
        <end position="656"/>
    </location>
</feature>
<dbReference type="GO" id="GO:0043021">
    <property type="term" value="F:ribonucleoprotein complex binding"/>
    <property type="evidence" value="ECO:0007669"/>
    <property type="project" value="UniProtKB-UniRule"/>
</dbReference>
<comment type="function">
    <text evidence="4">Component of the NOP7 complex, which is required for maturation of the 25S and 5.8S ribosomal RNAs and formation of the 60S ribosome.</text>
</comment>
<evidence type="ECO:0000259" key="6">
    <source>
        <dbReference type="PROSITE" id="PS50172"/>
    </source>
</evidence>
<keyword evidence="2 4" id="KW-0698">rRNA processing</keyword>
<dbReference type="PANTHER" id="PTHR12221:SF6">
    <property type="entry name" value="PESCADILLO HOMOLOG"/>
    <property type="match status" value="1"/>
</dbReference>
<evidence type="ECO:0000256" key="3">
    <source>
        <dbReference type="ARBA" id="ARBA00023242"/>
    </source>
</evidence>
<reference evidence="7" key="1">
    <citation type="submission" date="2022-06" db="EMBL/GenBank/DDBJ databases">
        <authorList>
            <consortium name="SYNGENTA / RWTH Aachen University"/>
        </authorList>
    </citation>
    <scope>NUCLEOTIDE SEQUENCE</scope>
</reference>